<keyword evidence="2" id="KW-1185">Reference proteome</keyword>
<protein>
    <submittedName>
        <fullName evidence="1">Uncharacterized protein</fullName>
    </submittedName>
</protein>
<proteinExistence type="predicted"/>
<accession>A0A8H7SRW1</accession>
<gene>
    <name evidence="1" type="ORF">INT48_007749</name>
</gene>
<dbReference type="EMBL" id="JAEPRE010000083">
    <property type="protein sequence ID" value="KAG2233313.1"/>
    <property type="molecule type" value="Genomic_DNA"/>
</dbReference>
<name>A0A8H7SRW1_9FUNG</name>
<evidence type="ECO:0000313" key="2">
    <source>
        <dbReference type="Proteomes" id="UP000613177"/>
    </source>
</evidence>
<dbReference type="Proteomes" id="UP000613177">
    <property type="component" value="Unassembled WGS sequence"/>
</dbReference>
<reference evidence="1" key="1">
    <citation type="submission" date="2021-01" db="EMBL/GenBank/DDBJ databases">
        <title>Metabolic potential, ecology and presence of endohyphal bacteria is reflected in genomic diversity of Mucoromycotina.</title>
        <authorList>
            <person name="Muszewska A."/>
            <person name="Okrasinska A."/>
            <person name="Steczkiewicz K."/>
            <person name="Drgas O."/>
            <person name="Orlowska M."/>
            <person name="Perlinska-Lenart U."/>
            <person name="Aleksandrzak-Piekarczyk T."/>
            <person name="Szatraj K."/>
            <person name="Zielenkiewicz U."/>
            <person name="Pilsyk S."/>
            <person name="Malc E."/>
            <person name="Mieczkowski P."/>
            <person name="Kruszewska J.S."/>
            <person name="Biernat P."/>
            <person name="Pawlowska J."/>
        </authorList>
    </citation>
    <scope>NUCLEOTIDE SEQUENCE</scope>
    <source>
        <strain evidence="1">WA0000018081</strain>
    </source>
</reference>
<comment type="caution">
    <text evidence="1">The sequence shown here is derived from an EMBL/GenBank/DDBJ whole genome shotgun (WGS) entry which is preliminary data.</text>
</comment>
<sequence>MAKSKLISSALNGLCSTHVLSDATRRARNIPDGILKEKVAHWKNMKKLVGDYFENAQVPTRNWQDLYYSVKRSLAKLKESSSDLKFNVLLSRYASKVESYIAGQDVIYNFQEAFRSSFLAHDLKTSRDRALAQGRVTGNVLSELGAQQLVNEANNMMGTQDANIYVLEADQNDDVLKGDDPFAPINQSPMAGHITIVKGNSTYQLQTPSKNAASPNKPVLQREDTEQLTSIADIQYDSLHSLEVFDLAIQCISLHDREVIDNSLANVHPGVNADPVLSKVVKKIASEFALSSQRVASYTSDYEQTIYIEMCKNKADKYGFNLQTEINQVLASKDIILLKKAQVCSELVKYIDAESLLKNIQSDAISNDIKVNTEIFLELVTLLCDINDETDRRALKIELNNLYEKATKEDGIIIEIFVNLVTKASKFQRLSPVGELELTVNFLDSILSHIFHHPDSNKLFIWLNRKDDNTATCRPDATMVALPQKAENVTLDYVEVKPLDVQLDLELAFMDLVRLGVFAHSLMLRKANRKVLVVQCIGYTMVFYLVSEGSYGITTMAELLTIDVPKYISEIGGLLQKVDDLKRLFLLYDQHMEPHYVNVTAPEDDAASTMETINPKRRKTRTPSFSLV</sequence>
<dbReference type="AlphaFoldDB" id="A0A8H7SRW1"/>
<evidence type="ECO:0000313" key="1">
    <source>
        <dbReference type="EMBL" id="KAG2233313.1"/>
    </source>
</evidence>
<organism evidence="1 2">
    <name type="scientific">Thamnidium elegans</name>
    <dbReference type="NCBI Taxonomy" id="101142"/>
    <lineage>
        <taxon>Eukaryota</taxon>
        <taxon>Fungi</taxon>
        <taxon>Fungi incertae sedis</taxon>
        <taxon>Mucoromycota</taxon>
        <taxon>Mucoromycotina</taxon>
        <taxon>Mucoromycetes</taxon>
        <taxon>Mucorales</taxon>
        <taxon>Mucorineae</taxon>
        <taxon>Mucoraceae</taxon>
        <taxon>Thamnidium</taxon>
    </lineage>
</organism>